<protein>
    <submittedName>
        <fullName evidence="1">Uncharacterized protein</fullName>
    </submittedName>
</protein>
<dbReference type="Proteomes" id="UP000814033">
    <property type="component" value="Unassembled WGS sequence"/>
</dbReference>
<accession>A0ACB8R3L2</accession>
<sequence length="324" mass="33973">MSSLPGSYLLYGNFCLAGGKTRTPTSRNGQAANPTFHRFYDTTISLADGTTLQAQLRIWSPSNDVGHPDNTVVFATVKAHSAAGSPALLDVMSLIPYPGNPSDADYDDPIPVLPSTFVGIGVVRSQGPETAADGLSRAFLLDVSDYVRDSTKTSTIQCFFDHTSPRWTRTPFPNHRSIVQVTGFCHGLTKDGDISIRIESIVFGLGTANAASFASGTNSASPGPSTPTKQRKYSAYATPSPRGVSGGRATVMSSPASSPQTHTPLIAGPVASTSYSSLPGAAQGPITPEVPQTVEAHHVDAEHVGDTVEQGMSRRSAKRKAPGS</sequence>
<evidence type="ECO:0000313" key="1">
    <source>
        <dbReference type="EMBL" id="KAI0038340.1"/>
    </source>
</evidence>
<reference evidence="1" key="1">
    <citation type="submission" date="2021-02" db="EMBL/GenBank/DDBJ databases">
        <authorList>
            <consortium name="DOE Joint Genome Institute"/>
            <person name="Ahrendt S."/>
            <person name="Looney B.P."/>
            <person name="Miyauchi S."/>
            <person name="Morin E."/>
            <person name="Drula E."/>
            <person name="Courty P.E."/>
            <person name="Chicoki N."/>
            <person name="Fauchery L."/>
            <person name="Kohler A."/>
            <person name="Kuo A."/>
            <person name="Labutti K."/>
            <person name="Pangilinan J."/>
            <person name="Lipzen A."/>
            <person name="Riley R."/>
            <person name="Andreopoulos W."/>
            <person name="He G."/>
            <person name="Johnson J."/>
            <person name="Barry K.W."/>
            <person name="Grigoriev I.V."/>
            <person name="Nagy L."/>
            <person name="Hibbett D."/>
            <person name="Henrissat B."/>
            <person name="Matheny P.B."/>
            <person name="Labbe J."/>
            <person name="Martin F."/>
        </authorList>
    </citation>
    <scope>NUCLEOTIDE SEQUENCE</scope>
    <source>
        <strain evidence="1">FP105234-sp</strain>
    </source>
</reference>
<keyword evidence="2" id="KW-1185">Reference proteome</keyword>
<name>A0ACB8R3L2_9AGAM</name>
<organism evidence="1 2">
    <name type="scientific">Auriscalpium vulgare</name>
    <dbReference type="NCBI Taxonomy" id="40419"/>
    <lineage>
        <taxon>Eukaryota</taxon>
        <taxon>Fungi</taxon>
        <taxon>Dikarya</taxon>
        <taxon>Basidiomycota</taxon>
        <taxon>Agaricomycotina</taxon>
        <taxon>Agaricomycetes</taxon>
        <taxon>Russulales</taxon>
        <taxon>Auriscalpiaceae</taxon>
        <taxon>Auriscalpium</taxon>
    </lineage>
</organism>
<gene>
    <name evidence="1" type="ORF">FA95DRAFT_1567799</name>
</gene>
<proteinExistence type="predicted"/>
<reference evidence="1" key="2">
    <citation type="journal article" date="2022" name="New Phytol.">
        <title>Evolutionary transition to the ectomycorrhizal habit in the genomes of a hyperdiverse lineage of mushroom-forming fungi.</title>
        <authorList>
            <person name="Looney B."/>
            <person name="Miyauchi S."/>
            <person name="Morin E."/>
            <person name="Drula E."/>
            <person name="Courty P.E."/>
            <person name="Kohler A."/>
            <person name="Kuo A."/>
            <person name="LaButti K."/>
            <person name="Pangilinan J."/>
            <person name="Lipzen A."/>
            <person name="Riley R."/>
            <person name="Andreopoulos W."/>
            <person name="He G."/>
            <person name="Johnson J."/>
            <person name="Nolan M."/>
            <person name="Tritt A."/>
            <person name="Barry K.W."/>
            <person name="Grigoriev I.V."/>
            <person name="Nagy L.G."/>
            <person name="Hibbett D."/>
            <person name="Henrissat B."/>
            <person name="Matheny P.B."/>
            <person name="Labbe J."/>
            <person name="Martin F.M."/>
        </authorList>
    </citation>
    <scope>NUCLEOTIDE SEQUENCE</scope>
    <source>
        <strain evidence="1">FP105234-sp</strain>
    </source>
</reference>
<evidence type="ECO:0000313" key="2">
    <source>
        <dbReference type="Proteomes" id="UP000814033"/>
    </source>
</evidence>
<comment type="caution">
    <text evidence="1">The sequence shown here is derived from an EMBL/GenBank/DDBJ whole genome shotgun (WGS) entry which is preliminary data.</text>
</comment>
<dbReference type="EMBL" id="MU276525">
    <property type="protein sequence ID" value="KAI0038340.1"/>
    <property type="molecule type" value="Genomic_DNA"/>
</dbReference>